<feature type="domain" description="Glycosyl transferase family 1" evidence="2">
    <location>
        <begin position="193"/>
        <end position="347"/>
    </location>
</feature>
<accession>A0A8B5W765</accession>
<dbReference type="Pfam" id="PF13439">
    <property type="entry name" value="Glyco_transf_4"/>
    <property type="match status" value="1"/>
</dbReference>
<protein>
    <recommendedName>
        <fullName evidence="6">Glycosyltransferase</fullName>
    </recommendedName>
</protein>
<dbReference type="Proteomes" id="UP000316316">
    <property type="component" value="Unassembled WGS sequence"/>
</dbReference>
<dbReference type="PANTHER" id="PTHR46401:SF2">
    <property type="entry name" value="GLYCOSYLTRANSFERASE WBBK-RELATED"/>
    <property type="match status" value="1"/>
</dbReference>
<sequence length="369" mass="42326">MKILFCQTQFKMGGQQKVLLTLARELSKDHDVTIYYENHNFFNLNGLKTIQPSKFIQGINLFISLLRNVLKRKFKKKIVADYWHLKNLKSTFNGEEYDCVILLNPYILFVNEIRNKILKSNNIVCWTHNLYENYVNERFIFEQNQLFNSMRSADKIVSLEEHTASKWKKINSNTIVIHNPVTIDNHGKISSLNNKSVAFVGRIQIDSKGIDYLCEVARKLPEGIVINMAGSGNSSDENKLSQWIEQYSLEKKINLLGVLTETEMTDLYERSSLLLMTSRYEGFPLVAVEAMSFGLPLIGFDIPSLKEVTSNGEYGKLIDFGDVESMASFITKILNDKELLSIYSEKSLKRSKELSVSSIANTWCKEVLL</sequence>
<dbReference type="AlphaFoldDB" id="A0A8B5W765"/>
<dbReference type="SUPFAM" id="SSF53756">
    <property type="entry name" value="UDP-Glycosyltransferase/glycogen phosphorylase"/>
    <property type="match status" value="1"/>
</dbReference>
<dbReference type="EMBL" id="PDXQ01000001">
    <property type="protein sequence ID" value="TRZ34809.1"/>
    <property type="molecule type" value="Genomic_DNA"/>
</dbReference>
<evidence type="ECO:0000313" key="5">
    <source>
        <dbReference type="Proteomes" id="UP000316316"/>
    </source>
</evidence>
<dbReference type="GO" id="GO:0016757">
    <property type="term" value="F:glycosyltransferase activity"/>
    <property type="evidence" value="ECO:0007669"/>
    <property type="project" value="InterPro"/>
</dbReference>
<organism evidence="4 5">
    <name type="scientific">Enterococcus avium</name>
    <name type="common">Streptococcus avium</name>
    <dbReference type="NCBI Taxonomy" id="33945"/>
    <lineage>
        <taxon>Bacteria</taxon>
        <taxon>Bacillati</taxon>
        <taxon>Bacillota</taxon>
        <taxon>Bacilli</taxon>
        <taxon>Lactobacillales</taxon>
        <taxon>Enterococcaceae</taxon>
        <taxon>Enterococcus</taxon>
    </lineage>
</organism>
<evidence type="ECO:0008006" key="6">
    <source>
        <dbReference type="Google" id="ProtNLM"/>
    </source>
</evidence>
<comment type="caution">
    <text evidence="4">The sequence shown here is derived from an EMBL/GenBank/DDBJ whole genome shotgun (WGS) entry which is preliminary data.</text>
</comment>
<dbReference type="InterPro" id="IPR001296">
    <property type="entry name" value="Glyco_trans_1"/>
</dbReference>
<name>A0A8B5W765_ENTAV</name>
<dbReference type="Pfam" id="PF00534">
    <property type="entry name" value="Glycos_transf_1"/>
    <property type="match status" value="1"/>
</dbReference>
<dbReference type="RefSeq" id="WP_144325509.1">
    <property type="nucleotide sequence ID" value="NZ_JAHLOU010000146.1"/>
</dbReference>
<evidence type="ECO:0000256" key="1">
    <source>
        <dbReference type="ARBA" id="ARBA00022679"/>
    </source>
</evidence>
<feature type="domain" description="Glycosyltransferase subfamily 4-like N-terminal" evidence="3">
    <location>
        <begin position="12"/>
        <end position="184"/>
    </location>
</feature>
<evidence type="ECO:0000259" key="2">
    <source>
        <dbReference type="Pfam" id="PF00534"/>
    </source>
</evidence>
<dbReference type="Gene3D" id="3.40.50.2000">
    <property type="entry name" value="Glycogen Phosphorylase B"/>
    <property type="match status" value="2"/>
</dbReference>
<dbReference type="PANTHER" id="PTHR46401">
    <property type="entry name" value="GLYCOSYLTRANSFERASE WBBK-RELATED"/>
    <property type="match status" value="1"/>
</dbReference>
<dbReference type="GO" id="GO:0009103">
    <property type="term" value="P:lipopolysaccharide biosynthetic process"/>
    <property type="evidence" value="ECO:0007669"/>
    <property type="project" value="TreeGrafter"/>
</dbReference>
<evidence type="ECO:0000313" key="4">
    <source>
        <dbReference type="EMBL" id="TRZ34809.1"/>
    </source>
</evidence>
<gene>
    <name evidence="4" type="ORF">AUF17_12200</name>
</gene>
<proteinExistence type="predicted"/>
<reference evidence="4 5" key="1">
    <citation type="submission" date="2017-10" db="EMBL/GenBank/DDBJ databases">
        <title>FDA dAtabase for Regulatory Grade micrObial Sequences (FDA-ARGOS): Supporting development and validation of Infectious Disease Dx tests.</title>
        <authorList>
            <person name="Campos J."/>
            <person name="Goldberg B."/>
            <person name="Tallon L.J."/>
            <person name="Sadzewicz L."/>
            <person name="Sengamalay N."/>
            <person name="Ott S."/>
            <person name="Godinez A."/>
            <person name="Nagaraj S."/>
            <person name="Vyas G."/>
            <person name="Aluvathingal J."/>
            <person name="Nadendla S."/>
            <person name="Geyer C."/>
            <person name="Nandy P."/>
            <person name="Hobson J."/>
            <person name="Sichtig H."/>
        </authorList>
    </citation>
    <scope>NUCLEOTIDE SEQUENCE [LARGE SCALE GENOMIC DNA]</scope>
    <source>
        <strain evidence="4 5">FDAARGOS_185</strain>
    </source>
</reference>
<evidence type="ECO:0000259" key="3">
    <source>
        <dbReference type="Pfam" id="PF13439"/>
    </source>
</evidence>
<dbReference type="InterPro" id="IPR028098">
    <property type="entry name" value="Glyco_trans_4-like_N"/>
</dbReference>
<keyword evidence="1" id="KW-0808">Transferase</keyword>